<evidence type="ECO:0000256" key="5">
    <source>
        <dbReference type="ARBA" id="ARBA00014116"/>
    </source>
</evidence>
<keyword evidence="8" id="KW-0645">Protease</keyword>
<evidence type="ECO:0000256" key="10">
    <source>
        <dbReference type="ARBA" id="ARBA00022729"/>
    </source>
</evidence>
<dbReference type="Pfam" id="PF04389">
    <property type="entry name" value="Peptidase_M28"/>
    <property type="match status" value="1"/>
</dbReference>
<dbReference type="GO" id="GO:0005764">
    <property type="term" value="C:lysosome"/>
    <property type="evidence" value="ECO:0007669"/>
    <property type="project" value="UniProtKB-SubCell"/>
</dbReference>
<evidence type="ECO:0000256" key="6">
    <source>
        <dbReference type="ARBA" id="ARBA00022525"/>
    </source>
</evidence>
<evidence type="ECO:0000256" key="16">
    <source>
        <dbReference type="ARBA" id="ARBA00023145"/>
    </source>
</evidence>
<evidence type="ECO:0000256" key="12">
    <source>
        <dbReference type="ARBA" id="ARBA00022824"/>
    </source>
</evidence>
<dbReference type="GO" id="GO:0006508">
    <property type="term" value="P:proteolysis"/>
    <property type="evidence" value="ECO:0007669"/>
    <property type="project" value="UniProtKB-KW"/>
</dbReference>
<keyword evidence="11" id="KW-0378">Hydrolase</keyword>
<dbReference type="Gene3D" id="3.40.630.10">
    <property type="entry name" value="Zn peptidases"/>
    <property type="match status" value="1"/>
</dbReference>
<name>A0AAU7DD30_9BACT</name>
<dbReference type="SUPFAM" id="SSF53187">
    <property type="entry name" value="Zn-dependent exopeptidases"/>
    <property type="match status" value="1"/>
</dbReference>
<protein>
    <recommendedName>
        <fullName evidence="5">Carboxypeptidase Q</fullName>
    </recommendedName>
    <alternativeName>
        <fullName evidence="20">Plasma glutamate carboxypeptidase</fullName>
    </alternativeName>
</protein>
<evidence type="ECO:0000313" key="23">
    <source>
        <dbReference type="EMBL" id="XBH15952.1"/>
    </source>
</evidence>
<dbReference type="GO" id="GO:0046872">
    <property type="term" value="F:metal ion binding"/>
    <property type="evidence" value="ECO:0007669"/>
    <property type="project" value="UniProtKB-KW"/>
</dbReference>
<dbReference type="GO" id="GO:0004180">
    <property type="term" value="F:carboxypeptidase activity"/>
    <property type="evidence" value="ECO:0007669"/>
    <property type="project" value="UniProtKB-KW"/>
</dbReference>
<feature type="chain" id="PRO_5043436742" description="Carboxypeptidase Q" evidence="21">
    <location>
        <begin position="32"/>
        <end position="508"/>
    </location>
</feature>
<proteinExistence type="predicted"/>
<organism evidence="23">
    <name type="scientific">Telmatobacter sp. DSM 110680</name>
    <dbReference type="NCBI Taxonomy" id="3036704"/>
    <lineage>
        <taxon>Bacteria</taxon>
        <taxon>Pseudomonadati</taxon>
        <taxon>Acidobacteriota</taxon>
        <taxon>Terriglobia</taxon>
        <taxon>Terriglobales</taxon>
        <taxon>Acidobacteriaceae</taxon>
        <taxon>Telmatobacter</taxon>
    </lineage>
</organism>
<keyword evidence="6" id="KW-0964">Secreted</keyword>
<dbReference type="GO" id="GO:0005576">
    <property type="term" value="C:extracellular region"/>
    <property type="evidence" value="ECO:0007669"/>
    <property type="project" value="UniProtKB-SubCell"/>
</dbReference>
<evidence type="ECO:0000256" key="19">
    <source>
        <dbReference type="ARBA" id="ARBA00025833"/>
    </source>
</evidence>
<dbReference type="RefSeq" id="WP_348261182.1">
    <property type="nucleotide sequence ID" value="NZ_CP121196.1"/>
</dbReference>
<feature type="domain" description="Peptidase M28" evidence="22">
    <location>
        <begin position="306"/>
        <end position="494"/>
    </location>
</feature>
<evidence type="ECO:0000256" key="13">
    <source>
        <dbReference type="ARBA" id="ARBA00022833"/>
    </source>
</evidence>
<evidence type="ECO:0000256" key="15">
    <source>
        <dbReference type="ARBA" id="ARBA00023049"/>
    </source>
</evidence>
<reference evidence="23" key="1">
    <citation type="submission" date="2023-03" db="EMBL/GenBank/DDBJ databases">
        <title>Edaphobacter sp.</title>
        <authorList>
            <person name="Huber K.J."/>
            <person name="Papendorf J."/>
            <person name="Pilke C."/>
            <person name="Bunk B."/>
            <person name="Sproeer C."/>
            <person name="Pester M."/>
        </authorList>
    </citation>
    <scope>NUCLEOTIDE SEQUENCE</scope>
    <source>
        <strain evidence="23">DSM 110680</strain>
    </source>
</reference>
<dbReference type="InterPro" id="IPR039866">
    <property type="entry name" value="CPQ"/>
</dbReference>
<evidence type="ECO:0000256" key="8">
    <source>
        <dbReference type="ARBA" id="ARBA00022670"/>
    </source>
</evidence>
<dbReference type="AlphaFoldDB" id="A0AAU7DD30"/>
<comment type="subunit">
    <text evidence="19">Homodimer. The monomeric form is inactive while the homodimer is active.</text>
</comment>
<keyword evidence="9" id="KW-0479">Metal-binding</keyword>
<evidence type="ECO:0000256" key="20">
    <source>
        <dbReference type="ARBA" id="ARBA00033328"/>
    </source>
</evidence>
<sequence>MDSPLKWCRFMVIAAAVSAAGVAVCSGQAQAVQSAQGPDPAGQQPTMLDRLNQMLSGGKSAWTDEQLATMERLRAAAMKSDYAYKELQHLTDNIGPRLSGSPQAQKAVDYVAGEMRSLGAEVTLEKAAVPHWVRGMETAELTAWPGQAPGTTQKIVLTALGGSTATPPEGITTEVVVVDDWKQLNALPAGSVKGKILLFNHAFDKELAATGHGLEAYGNGVVYRAAGPIAGAAVGAVAVLVRSVGGADFRLPHTGLTEYPHAGTKIPAAAVAAEDAEILKVLASQGPVTMHLTLTPQTLPDAQSYNVIADWKGTEHPEQVVVVSGHLDSWDLGTGAIDDGAGVVVSMQAIQLMKELGIHPRRTVRVIAWMSEEEGSEGAAAYMAEHAADMGNHVGAIESDLGADHPTGIYYAGKPQLGQWLRPVAQVLDADGAGSLVSAPETGEDIAGMTEKGVPSFAPVQDSRFYFNYHHTAADTFDKIDKKHLNENAAVMAVLAYALADSAEPATR</sequence>
<gene>
    <name evidence="23" type="ORF">P8935_15405</name>
</gene>
<accession>A0AAU7DD30</accession>
<dbReference type="GO" id="GO:0070573">
    <property type="term" value="F:metallodipeptidase activity"/>
    <property type="evidence" value="ECO:0007669"/>
    <property type="project" value="InterPro"/>
</dbReference>
<evidence type="ECO:0000256" key="1">
    <source>
        <dbReference type="ARBA" id="ARBA00004240"/>
    </source>
</evidence>
<evidence type="ECO:0000256" key="11">
    <source>
        <dbReference type="ARBA" id="ARBA00022801"/>
    </source>
</evidence>
<keyword evidence="14" id="KW-0333">Golgi apparatus</keyword>
<evidence type="ECO:0000256" key="3">
    <source>
        <dbReference type="ARBA" id="ARBA00004555"/>
    </source>
</evidence>
<keyword evidence="12" id="KW-0256">Endoplasmic reticulum</keyword>
<comment type="subcellular location">
    <subcellularLocation>
        <location evidence="1">Endoplasmic reticulum</location>
    </subcellularLocation>
    <subcellularLocation>
        <location evidence="3">Golgi apparatus</location>
    </subcellularLocation>
    <subcellularLocation>
        <location evidence="2">Lysosome</location>
    </subcellularLocation>
    <subcellularLocation>
        <location evidence="4">Secreted</location>
    </subcellularLocation>
</comment>
<keyword evidence="15" id="KW-0482">Metalloprotease</keyword>
<keyword evidence="13" id="KW-0862">Zinc</keyword>
<evidence type="ECO:0000256" key="17">
    <source>
        <dbReference type="ARBA" id="ARBA00023180"/>
    </source>
</evidence>
<dbReference type="PANTHER" id="PTHR12053:SF3">
    <property type="entry name" value="CARBOXYPEPTIDASE Q"/>
    <property type="match status" value="1"/>
</dbReference>
<keyword evidence="16" id="KW-0865">Zymogen</keyword>
<dbReference type="EMBL" id="CP121196">
    <property type="protein sequence ID" value="XBH15952.1"/>
    <property type="molecule type" value="Genomic_DNA"/>
</dbReference>
<evidence type="ECO:0000259" key="22">
    <source>
        <dbReference type="Pfam" id="PF04389"/>
    </source>
</evidence>
<keyword evidence="18" id="KW-0458">Lysosome</keyword>
<evidence type="ECO:0000256" key="7">
    <source>
        <dbReference type="ARBA" id="ARBA00022645"/>
    </source>
</evidence>
<evidence type="ECO:0000256" key="9">
    <source>
        <dbReference type="ARBA" id="ARBA00022723"/>
    </source>
</evidence>
<evidence type="ECO:0000256" key="14">
    <source>
        <dbReference type="ARBA" id="ARBA00023034"/>
    </source>
</evidence>
<dbReference type="Gene3D" id="3.50.30.30">
    <property type="match status" value="1"/>
</dbReference>
<evidence type="ECO:0000256" key="4">
    <source>
        <dbReference type="ARBA" id="ARBA00004613"/>
    </source>
</evidence>
<keyword evidence="10 21" id="KW-0732">Signal</keyword>
<evidence type="ECO:0000256" key="2">
    <source>
        <dbReference type="ARBA" id="ARBA00004371"/>
    </source>
</evidence>
<dbReference type="InterPro" id="IPR007484">
    <property type="entry name" value="Peptidase_M28"/>
</dbReference>
<keyword evidence="7" id="KW-0121">Carboxypeptidase</keyword>
<feature type="signal peptide" evidence="21">
    <location>
        <begin position="1"/>
        <end position="31"/>
    </location>
</feature>
<evidence type="ECO:0000256" key="21">
    <source>
        <dbReference type="SAM" id="SignalP"/>
    </source>
</evidence>
<evidence type="ECO:0000256" key="18">
    <source>
        <dbReference type="ARBA" id="ARBA00023228"/>
    </source>
</evidence>
<dbReference type="PANTHER" id="PTHR12053">
    <property type="entry name" value="PROTEASE FAMILY M28 PLASMA GLUTAMATE CARBOXYPEPTIDASE-RELATED"/>
    <property type="match status" value="1"/>
</dbReference>
<keyword evidence="17" id="KW-0325">Glycoprotein</keyword>